<evidence type="ECO:0000313" key="3">
    <source>
        <dbReference type="Proteomes" id="UP000826540"/>
    </source>
</evidence>
<keyword evidence="3" id="KW-1185">Reference proteome</keyword>
<gene>
    <name evidence="2" type="ORF">K2F26_07815</name>
</gene>
<feature type="signal peptide" evidence="1">
    <location>
        <begin position="1"/>
        <end position="24"/>
    </location>
</feature>
<dbReference type="PROSITE" id="PS51257">
    <property type="entry name" value="PROKAR_LIPOPROTEIN"/>
    <property type="match status" value="1"/>
</dbReference>
<dbReference type="EMBL" id="CP080598">
    <property type="protein sequence ID" value="QYX33219.1"/>
    <property type="molecule type" value="Genomic_DNA"/>
</dbReference>
<reference evidence="2 3" key="1">
    <citation type="journal article" date="2022" name="J. Am. Chem. Soc.">
        <title>Biosynthesis of Guanitoxin Enables Global Environmental Detection in Freshwater Cyanobacteria.</title>
        <authorList>
            <person name="Lima S.T."/>
            <person name="Fallon T.R."/>
            <person name="Cordoza J.L."/>
            <person name="Chekan J.R."/>
            <person name="Delbaje E."/>
            <person name="Hopiavuori A.R."/>
            <person name="Alvarenga D.O."/>
            <person name="Wood S.M."/>
            <person name="Luhavaya H."/>
            <person name="Baumgartner J.T."/>
            <person name="Dorr F.A."/>
            <person name="Etchegaray A."/>
            <person name="Pinto E."/>
            <person name="McKinnie S.M.K."/>
            <person name="Fiore M.F."/>
            <person name="Moore B.S."/>
        </authorList>
    </citation>
    <scope>NUCLEOTIDE SEQUENCE [LARGE SCALE GENOMIC DNA]</scope>
    <source>
        <strain evidence="2 3">ITEP-024</strain>
    </source>
</reference>
<evidence type="ECO:0000256" key="1">
    <source>
        <dbReference type="SAM" id="SignalP"/>
    </source>
</evidence>
<evidence type="ECO:0008006" key="4">
    <source>
        <dbReference type="Google" id="ProtNLM"/>
    </source>
</evidence>
<dbReference type="RefSeq" id="WP_220611004.1">
    <property type="nucleotide sequence ID" value="NZ_CP080598.1"/>
</dbReference>
<dbReference type="Gene3D" id="3.30.300.250">
    <property type="match status" value="1"/>
</dbReference>
<name>A0ABX8X3D9_9CYAN</name>
<feature type="chain" id="PRO_5045895200" description="Lipoprotein" evidence="1">
    <location>
        <begin position="25"/>
        <end position="169"/>
    </location>
</feature>
<keyword evidence="1" id="KW-0732">Signal</keyword>
<sequence>MKKLFCSILIVVLLCSCKGSGKLAGQVTKVVMAGVASAVGESLVKTGSEAIADSFSNQNKLSKQQALWKTANEINKSTPIQIDQETILNNVGVEGHRLVYNYELINYSSFEIDAQKFAYAILPVIENSICSIPETKLALQKGVSFAFCYFGNDSRFITKFIINPADCGY</sequence>
<organism evidence="2 3">
    <name type="scientific">Sphaerospermopsis torques-reginae ITEP-024</name>
    <dbReference type="NCBI Taxonomy" id="984208"/>
    <lineage>
        <taxon>Bacteria</taxon>
        <taxon>Bacillati</taxon>
        <taxon>Cyanobacteriota</taxon>
        <taxon>Cyanophyceae</taxon>
        <taxon>Nostocales</taxon>
        <taxon>Aphanizomenonaceae</taxon>
        <taxon>Sphaerospermopsis</taxon>
        <taxon>Sphaerospermopsis torques-reginae</taxon>
    </lineage>
</organism>
<dbReference type="Proteomes" id="UP000826540">
    <property type="component" value="Chromosome"/>
</dbReference>
<protein>
    <recommendedName>
        <fullName evidence="4">Lipoprotein</fullName>
    </recommendedName>
</protein>
<accession>A0ABX8X3D9</accession>
<proteinExistence type="predicted"/>
<evidence type="ECO:0000313" key="2">
    <source>
        <dbReference type="EMBL" id="QYX33219.1"/>
    </source>
</evidence>